<dbReference type="AlphaFoldDB" id="A0A1J4RTF1"/>
<sequence length="172" mass="19559">MLIEFSKIRGLVIFEVENQSRVAELIDFFIDEDEGTVEAAIARSFGVIRHLKFISGKEIVELSKSALIIQNEESLVPPAEMVRLHKKYRKRAKIIGEKVFTKKGQYLGIVNDYVIESSTLSIVRIYLKKLFDQRIIHSSAIVKIEEKKIIVKDNFEMAKPEVVPAGARAELA</sequence>
<proteinExistence type="predicted"/>
<protein>
    <recommendedName>
        <fullName evidence="1">PRC-barrel domain-containing protein</fullName>
    </recommendedName>
</protein>
<reference evidence="2 3" key="1">
    <citation type="journal article" date="2016" name="Environ. Microbiol.">
        <title>Genomic resolution of a cold subsurface aquifer community provides metabolic insights for novel microbes adapted to high CO concentrations.</title>
        <authorList>
            <person name="Probst A.J."/>
            <person name="Castelle C.J."/>
            <person name="Singh A."/>
            <person name="Brown C.T."/>
            <person name="Anantharaman K."/>
            <person name="Sharon I."/>
            <person name="Hug L.A."/>
            <person name="Burstein D."/>
            <person name="Emerson J.B."/>
            <person name="Thomas B.C."/>
            <person name="Banfield J.F."/>
        </authorList>
    </citation>
    <scope>NUCLEOTIDE SEQUENCE [LARGE SCALE GENOMIC DNA]</scope>
    <source>
        <strain evidence="2">CG1_02_42_45</strain>
    </source>
</reference>
<organism evidence="2 3">
    <name type="scientific">Candidatus Berkelbacteria bacterium CG1_02_42_45</name>
    <dbReference type="NCBI Taxonomy" id="1805036"/>
    <lineage>
        <taxon>Bacteria</taxon>
        <taxon>Candidatus Berkelbacteria</taxon>
    </lineage>
</organism>
<dbReference type="Pfam" id="PF05239">
    <property type="entry name" value="PRC"/>
    <property type="match status" value="1"/>
</dbReference>
<accession>A0A1J4RTF1</accession>
<dbReference type="Gene3D" id="2.30.30.240">
    <property type="entry name" value="PRC-barrel domain"/>
    <property type="match status" value="1"/>
</dbReference>
<name>A0A1J4RTF1_9BACT</name>
<comment type="caution">
    <text evidence="2">The sequence shown here is derived from an EMBL/GenBank/DDBJ whole genome shotgun (WGS) entry which is preliminary data.</text>
</comment>
<dbReference type="Proteomes" id="UP000182753">
    <property type="component" value="Unassembled WGS sequence"/>
</dbReference>
<evidence type="ECO:0000313" key="2">
    <source>
        <dbReference type="EMBL" id="OIN89174.1"/>
    </source>
</evidence>
<dbReference type="InterPro" id="IPR027275">
    <property type="entry name" value="PRC-brl_dom"/>
</dbReference>
<dbReference type="EMBL" id="MNUJ01000047">
    <property type="protein sequence ID" value="OIN89174.1"/>
    <property type="molecule type" value="Genomic_DNA"/>
</dbReference>
<evidence type="ECO:0000313" key="3">
    <source>
        <dbReference type="Proteomes" id="UP000182753"/>
    </source>
</evidence>
<gene>
    <name evidence="2" type="ORF">AUJ40_02320</name>
</gene>
<feature type="domain" description="PRC-barrel" evidence="1">
    <location>
        <begin position="91"/>
        <end position="153"/>
    </location>
</feature>
<evidence type="ECO:0000259" key="1">
    <source>
        <dbReference type="Pfam" id="PF05239"/>
    </source>
</evidence>